<dbReference type="GO" id="GO:0006364">
    <property type="term" value="P:rRNA processing"/>
    <property type="evidence" value="ECO:0007669"/>
    <property type="project" value="UniProtKB-UniRule"/>
</dbReference>
<evidence type="ECO:0000313" key="10">
    <source>
        <dbReference type="Proteomes" id="UP000055590"/>
    </source>
</evidence>
<evidence type="ECO:0000256" key="1">
    <source>
        <dbReference type="ARBA" id="ARBA00010875"/>
    </source>
</evidence>
<dbReference type="GO" id="GO:0008270">
    <property type="term" value="F:zinc ion binding"/>
    <property type="evidence" value="ECO:0007669"/>
    <property type="project" value="UniProtKB-UniRule"/>
</dbReference>
<gene>
    <name evidence="7" type="primary">ybeY</name>
    <name evidence="9" type="ORF">AKJ08_0985</name>
</gene>
<reference evidence="9 10" key="1">
    <citation type="submission" date="2015-08" db="EMBL/GenBank/DDBJ databases">
        <authorList>
            <person name="Babu N.S."/>
            <person name="Beckwith C.J."/>
            <person name="Beseler K.G."/>
            <person name="Brison A."/>
            <person name="Carone J.V."/>
            <person name="Caskin T.P."/>
            <person name="Diamond M."/>
            <person name="Durham M.E."/>
            <person name="Foxe J.M."/>
            <person name="Go M."/>
            <person name="Henderson B.A."/>
            <person name="Jones I.B."/>
            <person name="McGettigan J.A."/>
            <person name="Micheletti S.J."/>
            <person name="Nasrallah M.E."/>
            <person name="Ortiz D."/>
            <person name="Piller C.R."/>
            <person name="Privatt S.R."/>
            <person name="Schneider S.L."/>
            <person name="Sharp S."/>
            <person name="Smith T.C."/>
            <person name="Stanton J.D."/>
            <person name="Ullery H.E."/>
            <person name="Wilson R.J."/>
            <person name="Serrano M.G."/>
            <person name="Buck G."/>
            <person name="Lee V."/>
            <person name="Wang Y."/>
            <person name="Carvalho R."/>
            <person name="Voegtly L."/>
            <person name="Shi R."/>
            <person name="Duckworth R."/>
            <person name="Johnson A."/>
            <person name="Loviza R."/>
            <person name="Walstead R."/>
            <person name="Shah Z."/>
            <person name="Kiflezghi M."/>
            <person name="Wade K."/>
            <person name="Ball S.L."/>
            <person name="Bradley K.W."/>
            <person name="Asai D.J."/>
            <person name="Bowman C.A."/>
            <person name="Russell D.A."/>
            <person name="Pope W.H."/>
            <person name="Jacobs-Sera D."/>
            <person name="Hendrix R.W."/>
            <person name="Hatfull G.F."/>
        </authorList>
    </citation>
    <scope>NUCLEOTIDE SEQUENCE [LARGE SCALE GENOMIC DNA]</scope>
    <source>
        <strain evidence="9 10">DSM 27710</strain>
    </source>
</reference>
<dbReference type="GO" id="GO:0004222">
    <property type="term" value="F:metalloendopeptidase activity"/>
    <property type="evidence" value="ECO:0007669"/>
    <property type="project" value="InterPro"/>
</dbReference>
<dbReference type="EMBL" id="CP012332">
    <property type="protein sequence ID" value="AKU90598.1"/>
    <property type="molecule type" value="Genomic_DNA"/>
</dbReference>
<dbReference type="PATRIC" id="fig|1391653.3.peg.1008"/>
<dbReference type="HAMAP" id="MF_00009">
    <property type="entry name" value="Endoribonucl_YbeY"/>
    <property type="match status" value="1"/>
</dbReference>
<keyword evidence="4 7" id="KW-0255">Endonuclease</keyword>
<evidence type="ECO:0000256" key="5">
    <source>
        <dbReference type="ARBA" id="ARBA00022801"/>
    </source>
</evidence>
<evidence type="ECO:0000256" key="6">
    <source>
        <dbReference type="ARBA" id="ARBA00022833"/>
    </source>
</evidence>
<keyword evidence="7" id="KW-0690">Ribosome biogenesis</keyword>
<dbReference type="PROSITE" id="PS01306">
    <property type="entry name" value="UPF0054"/>
    <property type="match status" value="1"/>
</dbReference>
<feature type="region of interest" description="Disordered" evidence="8">
    <location>
        <begin position="147"/>
        <end position="180"/>
    </location>
</feature>
<evidence type="ECO:0000313" key="9">
    <source>
        <dbReference type="EMBL" id="AKU90598.1"/>
    </source>
</evidence>
<dbReference type="SUPFAM" id="SSF55486">
    <property type="entry name" value="Metalloproteases ('zincins'), catalytic domain"/>
    <property type="match status" value="1"/>
</dbReference>
<evidence type="ECO:0000256" key="4">
    <source>
        <dbReference type="ARBA" id="ARBA00022759"/>
    </source>
</evidence>
<dbReference type="InterPro" id="IPR002036">
    <property type="entry name" value="YbeY"/>
</dbReference>
<evidence type="ECO:0000256" key="2">
    <source>
        <dbReference type="ARBA" id="ARBA00022722"/>
    </source>
</evidence>
<accession>A0A0K1PAN3</accession>
<keyword evidence="7" id="KW-0698">rRNA processing</keyword>
<dbReference type="STRING" id="1391653.AKJ08_0985"/>
<dbReference type="RefSeq" id="WP_240475435.1">
    <property type="nucleotide sequence ID" value="NZ_CP012332.1"/>
</dbReference>
<dbReference type="GO" id="GO:0005737">
    <property type="term" value="C:cytoplasm"/>
    <property type="evidence" value="ECO:0007669"/>
    <property type="project" value="UniProtKB-SubCell"/>
</dbReference>
<dbReference type="Gene3D" id="3.40.390.30">
    <property type="entry name" value="Metalloproteases ('zincins'), catalytic domain"/>
    <property type="match status" value="1"/>
</dbReference>
<dbReference type="PANTHER" id="PTHR46986:SF1">
    <property type="entry name" value="ENDORIBONUCLEASE YBEY, CHLOROPLASTIC"/>
    <property type="match status" value="1"/>
</dbReference>
<evidence type="ECO:0000256" key="3">
    <source>
        <dbReference type="ARBA" id="ARBA00022723"/>
    </source>
</evidence>
<comment type="similarity">
    <text evidence="1 7">Belongs to the endoribonuclease YbeY family.</text>
</comment>
<comment type="function">
    <text evidence="7">Single strand-specific metallo-endoribonuclease involved in late-stage 70S ribosome quality control and in maturation of the 3' terminus of the 16S rRNA.</text>
</comment>
<dbReference type="AlphaFoldDB" id="A0A0K1PAN3"/>
<keyword evidence="3 7" id="KW-0479">Metal-binding</keyword>
<keyword evidence="10" id="KW-1185">Reference proteome</keyword>
<keyword evidence="5 7" id="KW-0378">Hydrolase</keyword>
<dbReference type="PANTHER" id="PTHR46986">
    <property type="entry name" value="ENDORIBONUCLEASE YBEY, CHLOROPLASTIC"/>
    <property type="match status" value="1"/>
</dbReference>
<keyword evidence="6 7" id="KW-0862">Zinc</keyword>
<dbReference type="Proteomes" id="UP000055590">
    <property type="component" value="Chromosome"/>
</dbReference>
<feature type="compositionally biased region" description="Basic and acidic residues" evidence="8">
    <location>
        <begin position="165"/>
        <end position="180"/>
    </location>
</feature>
<evidence type="ECO:0000256" key="8">
    <source>
        <dbReference type="SAM" id="MobiDB-lite"/>
    </source>
</evidence>
<sequence>MADIQIKNEHPEGAYGVRILRARAREFLEKLGKGDVELSILLTTDPGIQELNRRFRRKNRPTDVLSFPAGNEEPLLPGFPIPLGDLAISLDTARRRASEDGRSLAFELSRYLAHGLLHLLGYDHEVSEREARRMARKEAELLGVPGMLADAQGVGPKPSRASRTGVEKGSKGSRETGRGR</sequence>
<evidence type="ECO:0000256" key="7">
    <source>
        <dbReference type="HAMAP-Rule" id="MF_00009"/>
    </source>
</evidence>
<proteinExistence type="inferred from homology"/>
<dbReference type="NCBIfam" id="TIGR00043">
    <property type="entry name" value="rRNA maturation RNase YbeY"/>
    <property type="match status" value="1"/>
</dbReference>
<dbReference type="GO" id="GO:0004521">
    <property type="term" value="F:RNA endonuclease activity"/>
    <property type="evidence" value="ECO:0007669"/>
    <property type="project" value="UniProtKB-UniRule"/>
</dbReference>
<feature type="binding site" evidence="7">
    <location>
        <position position="124"/>
    </location>
    <ligand>
        <name>Zn(2+)</name>
        <dbReference type="ChEBI" id="CHEBI:29105"/>
        <note>catalytic</note>
    </ligand>
</feature>
<dbReference type="InterPro" id="IPR023091">
    <property type="entry name" value="MetalPrtase_cat_dom_sf_prd"/>
</dbReference>
<keyword evidence="7" id="KW-0963">Cytoplasm</keyword>
<dbReference type="Pfam" id="PF02130">
    <property type="entry name" value="YbeY"/>
    <property type="match status" value="1"/>
</dbReference>
<organism evidence="9 10">
    <name type="scientific">Vulgatibacter incomptus</name>
    <dbReference type="NCBI Taxonomy" id="1391653"/>
    <lineage>
        <taxon>Bacteria</taxon>
        <taxon>Pseudomonadati</taxon>
        <taxon>Myxococcota</taxon>
        <taxon>Myxococcia</taxon>
        <taxon>Myxococcales</taxon>
        <taxon>Cystobacterineae</taxon>
        <taxon>Vulgatibacteraceae</taxon>
        <taxon>Vulgatibacter</taxon>
    </lineage>
</organism>
<protein>
    <recommendedName>
        <fullName evidence="7">Endoribonuclease YbeY</fullName>
        <ecNumber evidence="7">3.1.-.-</ecNumber>
    </recommendedName>
</protein>
<comment type="cofactor">
    <cofactor evidence="7">
        <name>Zn(2+)</name>
        <dbReference type="ChEBI" id="CHEBI:29105"/>
    </cofactor>
    <text evidence="7">Binds 1 zinc ion.</text>
</comment>
<feature type="binding site" evidence="7">
    <location>
        <position position="118"/>
    </location>
    <ligand>
        <name>Zn(2+)</name>
        <dbReference type="ChEBI" id="CHEBI:29105"/>
        <note>catalytic</note>
    </ligand>
</feature>
<dbReference type="EC" id="3.1.-.-" evidence="7"/>
<dbReference type="InterPro" id="IPR020549">
    <property type="entry name" value="YbeY_CS"/>
</dbReference>
<name>A0A0K1PAN3_9BACT</name>
<feature type="binding site" evidence="7">
    <location>
        <position position="114"/>
    </location>
    <ligand>
        <name>Zn(2+)</name>
        <dbReference type="ChEBI" id="CHEBI:29105"/>
        <note>catalytic</note>
    </ligand>
</feature>
<comment type="subcellular location">
    <subcellularLocation>
        <location evidence="7">Cytoplasm</location>
    </subcellularLocation>
</comment>
<dbReference type="KEGG" id="vin:AKJ08_0985"/>
<keyword evidence="2 7" id="KW-0540">Nuclease</keyword>